<accession>A0ABU9QL07</accession>
<comment type="caution">
    <text evidence="1">The sequence shown here is derived from an EMBL/GenBank/DDBJ whole genome shotgun (WGS) entry which is preliminary data.</text>
</comment>
<sequence>MEHNLEPVPPEAIDSPVTLALAHRYLEILSQHTLGEIFQEVPALSGLFLAGVPAGIDDAVHRVMVVGMETRAWRDDRCPFKAGELPTIASVQEAMSVQARVLAGGAGRFRFLQFLKQVSRSANRRVSTGKVSVIWGNLFCVSHHGGSPVGATTFGKIQALSMQLLRAQIEVIRPDAILFTTGAGYDSHLRSFFPDRTLSERIAPRRLWKFRLGRTVCYRTSHPRYVAHNCWREHAMAEVFASFNEGTTATEAADAAG</sequence>
<dbReference type="Proteomes" id="UP001494588">
    <property type="component" value="Unassembled WGS sequence"/>
</dbReference>
<dbReference type="EMBL" id="JAZHGC010000033">
    <property type="protein sequence ID" value="MEM5290176.1"/>
    <property type="molecule type" value="Genomic_DNA"/>
</dbReference>
<protein>
    <recommendedName>
        <fullName evidence="3">Uracil-DNA glycosylase</fullName>
    </recommendedName>
</protein>
<name>A0ABU9QL07_9BURK</name>
<gene>
    <name evidence="1" type="ORF">V4C55_31070</name>
</gene>
<organism evidence="1 2">
    <name type="scientific">Paraburkholderia sabiae</name>
    <dbReference type="NCBI Taxonomy" id="273251"/>
    <lineage>
        <taxon>Bacteria</taxon>
        <taxon>Pseudomonadati</taxon>
        <taxon>Pseudomonadota</taxon>
        <taxon>Betaproteobacteria</taxon>
        <taxon>Burkholderiales</taxon>
        <taxon>Burkholderiaceae</taxon>
        <taxon>Paraburkholderia</taxon>
    </lineage>
</organism>
<evidence type="ECO:0000313" key="1">
    <source>
        <dbReference type="EMBL" id="MEM5290176.1"/>
    </source>
</evidence>
<dbReference type="RefSeq" id="WP_201651761.1">
    <property type="nucleotide sequence ID" value="NZ_CAJHCS010000014.1"/>
</dbReference>
<evidence type="ECO:0008006" key="3">
    <source>
        <dbReference type="Google" id="ProtNLM"/>
    </source>
</evidence>
<evidence type="ECO:0000313" key="2">
    <source>
        <dbReference type="Proteomes" id="UP001494588"/>
    </source>
</evidence>
<proteinExistence type="predicted"/>
<keyword evidence="2" id="KW-1185">Reference proteome</keyword>
<reference evidence="1 2" key="1">
    <citation type="submission" date="2024-01" db="EMBL/GenBank/DDBJ databases">
        <title>The diversity of rhizobia nodulating Mimosa spp. in eleven states of Brazil covering several biomes is determined by host plant, location, and edaphic factors.</title>
        <authorList>
            <person name="Rouws L."/>
            <person name="Barauna A."/>
            <person name="Beukes C."/>
            <person name="De Faria S.M."/>
            <person name="Gross E."/>
            <person name="Dos Reis Junior F.B."/>
            <person name="Simon M."/>
            <person name="Maluk M."/>
            <person name="Odee D.W."/>
            <person name="Kenicer G."/>
            <person name="Young J.P.W."/>
            <person name="Reis V.M."/>
            <person name="Zilli J."/>
            <person name="James E.K."/>
        </authorList>
    </citation>
    <scope>NUCLEOTIDE SEQUENCE [LARGE SCALE GENOMIC DNA]</scope>
    <source>
        <strain evidence="1 2">JPY77</strain>
    </source>
</reference>